<evidence type="ECO:0000313" key="1">
    <source>
        <dbReference type="EMBL" id="KIP09879.1"/>
    </source>
</evidence>
<dbReference type="Proteomes" id="UP000053257">
    <property type="component" value="Unassembled WGS sequence"/>
</dbReference>
<accession>A0A0C3NWU7</accession>
<organism evidence="1 2">
    <name type="scientific">Phlebiopsis gigantea (strain 11061_1 CR5-6)</name>
    <name type="common">White-rot fungus</name>
    <name type="synonym">Peniophora gigantea</name>
    <dbReference type="NCBI Taxonomy" id="745531"/>
    <lineage>
        <taxon>Eukaryota</taxon>
        <taxon>Fungi</taxon>
        <taxon>Dikarya</taxon>
        <taxon>Basidiomycota</taxon>
        <taxon>Agaricomycotina</taxon>
        <taxon>Agaricomycetes</taxon>
        <taxon>Polyporales</taxon>
        <taxon>Phanerochaetaceae</taxon>
        <taxon>Phlebiopsis</taxon>
    </lineage>
</organism>
<gene>
    <name evidence="1" type="ORF">PHLGIDRAFT_296430</name>
</gene>
<dbReference type="EMBL" id="KN840461">
    <property type="protein sequence ID" value="KIP09879.1"/>
    <property type="molecule type" value="Genomic_DNA"/>
</dbReference>
<protein>
    <submittedName>
        <fullName evidence="1">Uncharacterized protein</fullName>
    </submittedName>
</protein>
<keyword evidence="2" id="KW-1185">Reference proteome</keyword>
<evidence type="ECO:0000313" key="2">
    <source>
        <dbReference type="Proteomes" id="UP000053257"/>
    </source>
</evidence>
<reference evidence="1 2" key="1">
    <citation type="journal article" date="2014" name="PLoS Genet.">
        <title>Analysis of the Phlebiopsis gigantea genome, transcriptome and secretome provides insight into its pioneer colonization strategies of wood.</title>
        <authorList>
            <person name="Hori C."/>
            <person name="Ishida T."/>
            <person name="Igarashi K."/>
            <person name="Samejima M."/>
            <person name="Suzuki H."/>
            <person name="Master E."/>
            <person name="Ferreira P."/>
            <person name="Ruiz-Duenas F.J."/>
            <person name="Held B."/>
            <person name="Canessa P."/>
            <person name="Larrondo L.F."/>
            <person name="Schmoll M."/>
            <person name="Druzhinina I.S."/>
            <person name="Kubicek C.P."/>
            <person name="Gaskell J.A."/>
            <person name="Kersten P."/>
            <person name="St John F."/>
            <person name="Glasner J."/>
            <person name="Sabat G."/>
            <person name="Splinter BonDurant S."/>
            <person name="Syed K."/>
            <person name="Yadav J."/>
            <person name="Mgbeahuruike A.C."/>
            <person name="Kovalchuk A."/>
            <person name="Asiegbu F.O."/>
            <person name="Lackner G."/>
            <person name="Hoffmeister D."/>
            <person name="Rencoret J."/>
            <person name="Gutierrez A."/>
            <person name="Sun H."/>
            <person name="Lindquist E."/>
            <person name="Barry K."/>
            <person name="Riley R."/>
            <person name="Grigoriev I.V."/>
            <person name="Henrissat B."/>
            <person name="Kues U."/>
            <person name="Berka R.M."/>
            <person name="Martinez A.T."/>
            <person name="Covert S.F."/>
            <person name="Blanchette R.A."/>
            <person name="Cullen D."/>
        </authorList>
    </citation>
    <scope>NUCLEOTIDE SEQUENCE [LARGE SCALE GENOMIC DNA]</scope>
    <source>
        <strain evidence="1 2">11061_1 CR5-6</strain>
    </source>
</reference>
<sequence length="236" mass="26852">MAVQNGIKVYRVLQARPELAAIVLAAGKHSLSHDVNSIKLSDWNLLKAAGLTSLDFLEANEAVGSALNVVLWGPPNSEKESKSWRPFHNFTWKKRWLFEALRRFFRLDEWFANYNKALMVLSLEAVNEVKTGTSFYHETLQDPYIIDHLRKVGKYLISIGIKDDGTIPSITVSRENDALSAKLHALHQHMQLKNKCPVGLLANMRKMQREVGFPCIGNDDWEKIDANHLSLFKKIT</sequence>
<dbReference type="AlphaFoldDB" id="A0A0C3NWU7"/>
<dbReference type="HOGENOM" id="CLU_1175803_0_0_1"/>
<name>A0A0C3NWU7_PHLG1</name>
<proteinExistence type="predicted"/>